<dbReference type="Pfam" id="PF19086">
    <property type="entry name" value="Terpene_syn_C_2"/>
    <property type="match status" value="1"/>
</dbReference>
<protein>
    <recommendedName>
        <fullName evidence="3">Terpene synthase</fullName>
    </recommendedName>
</protein>
<dbReference type="Gene3D" id="1.10.600.10">
    <property type="entry name" value="Farnesyl Diphosphate Synthase"/>
    <property type="match status" value="1"/>
</dbReference>
<organism evidence="1 2">
    <name type="scientific">Gnomoniopsis smithogilvyi</name>
    <dbReference type="NCBI Taxonomy" id="1191159"/>
    <lineage>
        <taxon>Eukaryota</taxon>
        <taxon>Fungi</taxon>
        <taxon>Dikarya</taxon>
        <taxon>Ascomycota</taxon>
        <taxon>Pezizomycotina</taxon>
        <taxon>Sordariomycetes</taxon>
        <taxon>Sordariomycetidae</taxon>
        <taxon>Diaporthales</taxon>
        <taxon>Gnomoniaceae</taxon>
        <taxon>Gnomoniopsis</taxon>
    </lineage>
</organism>
<evidence type="ECO:0000313" key="2">
    <source>
        <dbReference type="Proteomes" id="UP001140453"/>
    </source>
</evidence>
<proteinExistence type="predicted"/>
<sequence>MGIVLSLFHFFSTPPASLDEKIHLLCDSVDSNAALAKELRGKTIHVDMTKSFEHWPNRARHCALERLRYETDRLLETVVLDPVRCKKFKKSDFALFACLWWPDAEWEDLYTAMLFTVCLFVWDDTIDTNEDTLASDFQKASVWRQQTLAYFKHHLKLSPSESQEPYCPDDVCLLFKEFGERFCANFGEVQRDRMYAKIENFVHHNEAEQAERLAGRIPTYDEYMRIRYGVTGVRMFSLLLE</sequence>
<dbReference type="OrthoDB" id="2861623at2759"/>
<keyword evidence="2" id="KW-1185">Reference proteome</keyword>
<accession>A0A9W8YIJ8</accession>
<evidence type="ECO:0000313" key="1">
    <source>
        <dbReference type="EMBL" id="KAJ4385802.1"/>
    </source>
</evidence>
<dbReference type="AlphaFoldDB" id="A0A9W8YIJ8"/>
<dbReference type="SUPFAM" id="SSF48576">
    <property type="entry name" value="Terpenoid synthases"/>
    <property type="match status" value="1"/>
</dbReference>
<dbReference type="InterPro" id="IPR008949">
    <property type="entry name" value="Isoprenoid_synthase_dom_sf"/>
</dbReference>
<gene>
    <name evidence="1" type="ORF">N0V93_010233</name>
</gene>
<reference evidence="1" key="1">
    <citation type="submission" date="2022-10" db="EMBL/GenBank/DDBJ databases">
        <title>Tapping the CABI collections for fungal endophytes: first genome assemblies for Collariella, Neodidymelliopsis, Ascochyta clinopodiicola, Didymella pomorum, Didymosphaeria variabile, Neocosmospora piperis and Neocucurbitaria cava.</title>
        <authorList>
            <person name="Hill R."/>
        </authorList>
    </citation>
    <scope>NUCLEOTIDE SEQUENCE</scope>
    <source>
        <strain evidence="1">IMI 355082</strain>
    </source>
</reference>
<evidence type="ECO:0008006" key="3">
    <source>
        <dbReference type="Google" id="ProtNLM"/>
    </source>
</evidence>
<comment type="caution">
    <text evidence="1">The sequence shown here is derived from an EMBL/GenBank/DDBJ whole genome shotgun (WGS) entry which is preliminary data.</text>
</comment>
<dbReference type="EMBL" id="JAPEVB010000007">
    <property type="protein sequence ID" value="KAJ4385802.1"/>
    <property type="molecule type" value="Genomic_DNA"/>
</dbReference>
<name>A0A9W8YIJ8_9PEZI</name>
<dbReference type="Proteomes" id="UP001140453">
    <property type="component" value="Unassembled WGS sequence"/>
</dbReference>